<sequence>MFMPVIDTYARELSGVNATPVGVRPADTRFVEYGSEVVSIVTTSLLPVAAAYTYCPFGLTATWYTEAPALTAVVLNVAARAGAGTTTAPSAAARATAATARQAWNDTTELNRFADSSRVILR</sequence>
<protein>
    <submittedName>
        <fullName evidence="1">Uncharacterized protein</fullName>
    </submittedName>
</protein>
<name>A0A919Q0I1_9ACTN</name>
<dbReference type="Proteomes" id="UP000660611">
    <property type="component" value="Unassembled WGS sequence"/>
</dbReference>
<comment type="caution">
    <text evidence="1">The sequence shown here is derived from an EMBL/GenBank/DDBJ whole genome shotgun (WGS) entry which is preliminary data.</text>
</comment>
<accession>A0A919Q0I1</accession>
<dbReference type="EMBL" id="BONQ01000185">
    <property type="protein sequence ID" value="GIG52656.1"/>
    <property type="molecule type" value="Genomic_DNA"/>
</dbReference>
<evidence type="ECO:0000313" key="2">
    <source>
        <dbReference type="Proteomes" id="UP000660611"/>
    </source>
</evidence>
<evidence type="ECO:0000313" key="1">
    <source>
        <dbReference type="EMBL" id="GIG52656.1"/>
    </source>
</evidence>
<keyword evidence="2" id="KW-1185">Reference proteome</keyword>
<gene>
    <name evidence="1" type="ORF">Dsi01nite_106970</name>
</gene>
<reference evidence="1" key="1">
    <citation type="submission" date="2021-01" db="EMBL/GenBank/DDBJ databases">
        <title>Whole genome shotgun sequence of Dactylosporangium siamense NBRC 106093.</title>
        <authorList>
            <person name="Komaki H."/>
            <person name="Tamura T."/>
        </authorList>
    </citation>
    <scope>NUCLEOTIDE SEQUENCE</scope>
    <source>
        <strain evidence="1">NBRC 106093</strain>
    </source>
</reference>
<organism evidence="1 2">
    <name type="scientific">Dactylosporangium siamense</name>
    <dbReference type="NCBI Taxonomy" id="685454"/>
    <lineage>
        <taxon>Bacteria</taxon>
        <taxon>Bacillati</taxon>
        <taxon>Actinomycetota</taxon>
        <taxon>Actinomycetes</taxon>
        <taxon>Micromonosporales</taxon>
        <taxon>Micromonosporaceae</taxon>
        <taxon>Dactylosporangium</taxon>
    </lineage>
</organism>
<proteinExistence type="predicted"/>
<dbReference type="AlphaFoldDB" id="A0A919Q0I1"/>